<dbReference type="InterPro" id="IPR022755">
    <property type="entry name" value="Znf_C2H2_jaz"/>
</dbReference>
<evidence type="ECO:0000256" key="7">
    <source>
        <dbReference type="ARBA" id="ARBA00023242"/>
    </source>
</evidence>
<dbReference type="Pfam" id="PF11931">
    <property type="entry name" value="SF3a60_Prp9_C"/>
    <property type="match status" value="1"/>
</dbReference>
<dbReference type="PANTHER" id="PTHR12786:SF2">
    <property type="entry name" value="SPLICING FACTOR 3A SUBUNIT 3"/>
    <property type="match status" value="1"/>
</dbReference>
<dbReference type="OrthoDB" id="2160351at2759"/>
<dbReference type="SMART" id="SM00355">
    <property type="entry name" value="ZnF_C2H2"/>
    <property type="match status" value="2"/>
</dbReference>
<evidence type="ECO:0000256" key="6">
    <source>
        <dbReference type="ARBA" id="ARBA00022833"/>
    </source>
</evidence>
<accession>A0A3N4HFA4</accession>
<comment type="similarity">
    <text evidence="2">Belongs to the SF3A3 family.</text>
</comment>
<feature type="coiled-coil region" evidence="8">
    <location>
        <begin position="43"/>
        <end position="70"/>
    </location>
</feature>
<keyword evidence="4" id="KW-0479">Metal-binding</keyword>
<keyword evidence="8" id="KW-0175">Coiled coil</keyword>
<dbReference type="Pfam" id="PF12171">
    <property type="entry name" value="zf-C2H2_jaz"/>
    <property type="match status" value="1"/>
</dbReference>
<feature type="domain" description="Matrin-type" evidence="9">
    <location>
        <begin position="404"/>
        <end position="435"/>
    </location>
</feature>
<proteinExistence type="inferred from homology"/>
<dbReference type="InterPro" id="IPR051421">
    <property type="entry name" value="RNA_Proc_DNA_Dmg_Regulator"/>
</dbReference>
<dbReference type="AlphaFoldDB" id="A0A3N4HFA4"/>
<dbReference type="InterPro" id="IPR013087">
    <property type="entry name" value="Znf_C2H2_type"/>
</dbReference>
<evidence type="ECO:0000313" key="11">
    <source>
        <dbReference type="Proteomes" id="UP000275078"/>
    </source>
</evidence>
<dbReference type="GO" id="GO:0008270">
    <property type="term" value="F:zinc ion binding"/>
    <property type="evidence" value="ECO:0007669"/>
    <property type="project" value="UniProtKB-KW"/>
</dbReference>
<dbReference type="GO" id="GO:0003723">
    <property type="term" value="F:RNA binding"/>
    <property type="evidence" value="ECO:0007669"/>
    <property type="project" value="InterPro"/>
</dbReference>
<evidence type="ECO:0000256" key="4">
    <source>
        <dbReference type="ARBA" id="ARBA00022723"/>
    </source>
</evidence>
<dbReference type="InterPro" id="IPR000690">
    <property type="entry name" value="Matrin/U1-C_Znf_C2H2"/>
</dbReference>
<evidence type="ECO:0000256" key="5">
    <source>
        <dbReference type="ARBA" id="ARBA00022771"/>
    </source>
</evidence>
<evidence type="ECO:0000256" key="8">
    <source>
        <dbReference type="SAM" id="Coils"/>
    </source>
</evidence>
<dbReference type="GO" id="GO:0005681">
    <property type="term" value="C:spliceosomal complex"/>
    <property type="evidence" value="ECO:0007669"/>
    <property type="project" value="InterPro"/>
</dbReference>
<dbReference type="EMBL" id="ML119869">
    <property type="protein sequence ID" value="RPA72277.1"/>
    <property type="molecule type" value="Genomic_DNA"/>
</dbReference>
<evidence type="ECO:0000259" key="9">
    <source>
        <dbReference type="PROSITE" id="PS50171"/>
    </source>
</evidence>
<dbReference type="PANTHER" id="PTHR12786">
    <property type="entry name" value="SPLICING FACTOR SF3A-RELATED"/>
    <property type="match status" value="1"/>
</dbReference>
<dbReference type="InterPro" id="IPR036236">
    <property type="entry name" value="Znf_C2H2_sf"/>
</dbReference>
<dbReference type="Pfam" id="PF12108">
    <property type="entry name" value="SF3a60_bindingd"/>
    <property type="match status" value="1"/>
</dbReference>
<dbReference type="Gene3D" id="3.30.160.60">
    <property type="entry name" value="Classic Zinc Finger"/>
    <property type="match status" value="1"/>
</dbReference>
<evidence type="ECO:0000313" key="10">
    <source>
        <dbReference type="EMBL" id="RPA72277.1"/>
    </source>
</evidence>
<dbReference type="Proteomes" id="UP000275078">
    <property type="component" value="Unassembled WGS sequence"/>
</dbReference>
<dbReference type="SUPFAM" id="SSF57667">
    <property type="entry name" value="beta-beta-alpha zinc fingers"/>
    <property type="match status" value="1"/>
</dbReference>
<reference evidence="10 11" key="1">
    <citation type="journal article" date="2018" name="Nat. Ecol. Evol.">
        <title>Pezizomycetes genomes reveal the molecular basis of ectomycorrhizal truffle lifestyle.</title>
        <authorList>
            <person name="Murat C."/>
            <person name="Payen T."/>
            <person name="Noel B."/>
            <person name="Kuo A."/>
            <person name="Morin E."/>
            <person name="Chen J."/>
            <person name="Kohler A."/>
            <person name="Krizsan K."/>
            <person name="Balestrini R."/>
            <person name="Da Silva C."/>
            <person name="Montanini B."/>
            <person name="Hainaut M."/>
            <person name="Levati E."/>
            <person name="Barry K.W."/>
            <person name="Belfiori B."/>
            <person name="Cichocki N."/>
            <person name="Clum A."/>
            <person name="Dockter R.B."/>
            <person name="Fauchery L."/>
            <person name="Guy J."/>
            <person name="Iotti M."/>
            <person name="Le Tacon F."/>
            <person name="Lindquist E.A."/>
            <person name="Lipzen A."/>
            <person name="Malagnac F."/>
            <person name="Mello A."/>
            <person name="Molinier V."/>
            <person name="Miyauchi S."/>
            <person name="Poulain J."/>
            <person name="Riccioni C."/>
            <person name="Rubini A."/>
            <person name="Sitrit Y."/>
            <person name="Splivallo R."/>
            <person name="Traeger S."/>
            <person name="Wang M."/>
            <person name="Zifcakova L."/>
            <person name="Wipf D."/>
            <person name="Zambonelli A."/>
            <person name="Paolocci F."/>
            <person name="Nowrousian M."/>
            <person name="Ottonello S."/>
            <person name="Baldrian P."/>
            <person name="Spatafora J.W."/>
            <person name="Henrissat B."/>
            <person name="Nagy L.G."/>
            <person name="Aury J.M."/>
            <person name="Wincker P."/>
            <person name="Grigoriev I.V."/>
            <person name="Bonfante P."/>
            <person name="Martin F.M."/>
        </authorList>
    </citation>
    <scope>NUCLEOTIDE SEQUENCE [LARGE SCALE GENOMIC DNA]</scope>
    <source>
        <strain evidence="10 11">RN42</strain>
    </source>
</reference>
<name>A0A3N4HFA4_ASCIM</name>
<dbReference type="STRING" id="1160509.A0A3N4HFA4"/>
<evidence type="ECO:0000256" key="2">
    <source>
        <dbReference type="ARBA" id="ARBA00008776"/>
    </source>
</evidence>
<protein>
    <submittedName>
        <fullName evidence="10">Splicing factor 3A subunit 3</fullName>
    </submittedName>
</protein>
<evidence type="ECO:0000256" key="1">
    <source>
        <dbReference type="ARBA" id="ARBA00004123"/>
    </source>
</evidence>
<dbReference type="InterPro" id="IPR021966">
    <property type="entry name" value="SF3a60_bindingd"/>
</dbReference>
<dbReference type="Pfam" id="PF16837">
    <property type="entry name" value="SF3A3"/>
    <property type="match status" value="1"/>
</dbReference>
<keyword evidence="6" id="KW-0862">Zinc</keyword>
<evidence type="ECO:0000256" key="3">
    <source>
        <dbReference type="ARBA" id="ARBA00022553"/>
    </source>
</evidence>
<keyword evidence="5" id="KW-0863">Zinc-finger</keyword>
<dbReference type="InterPro" id="IPR031774">
    <property type="entry name" value="SF3A3_dom"/>
</dbReference>
<sequence length="499" mass="59355">MNSILETERYLCEDLERLEQAIADRYLEEPKNIRERLIRDHEVSRFLDRFMEQQERLAELRKDKDGARQREIQTITQGDPFEEFYRRLNEIKGYHRKYPNEPVENLERAYQRRTDENGVVYNALGKIDIDSMFSGAEMHGRFMDMNECHAEYQNLHGVKRTTYLQYLGQFDKFTEFGSKLARNNQYFQYLNKVADYLESFFRRTRPLEDPDDFMQEIQEQFEKEWDAETIDGWKKTGLAKKRKREEEENTDPLFCKACDRAFTNDNTYNAHLEGKKHKKAAERLTGDDAEMTDAPPVEKLDLQNLKYKAMAEREYRIKKLAEKLDEEREATKINVERKATLTDREWELEQQQLLKEIMEGPSAPEEEEQEQDEKIYNPLKLPLAWDGKPIPFWLYKLHGLGVEFPCEICGNFVYMGRRAFDKHFSEWRHIHGLKCLGIQNTSLFREITKIEDAEKLHLKLQADKKAEKANTENITEMEDDEGNVMSQQVYEDLKKQGLI</sequence>
<gene>
    <name evidence="10" type="ORF">BJ508DRAFT_419560</name>
</gene>
<keyword evidence="11" id="KW-1185">Reference proteome</keyword>
<dbReference type="SMART" id="SM00451">
    <property type="entry name" value="ZnF_U1"/>
    <property type="match status" value="1"/>
</dbReference>
<keyword evidence="3" id="KW-0597">Phosphoprotein</keyword>
<keyword evidence="7" id="KW-0539">Nucleus</keyword>
<comment type="subcellular location">
    <subcellularLocation>
        <location evidence="1">Nucleus</location>
    </subcellularLocation>
</comment>
<dbReference type="InterPro" id="IPR003604">
    <property type="entry name" value="Matrin/U1-like-C_Znf_C2H2"/>
</dbReference>
<dbReference type="GO" id="GO:0000398">
    <property type="term" value="P:mRNA splicing, via spliceosome"/>
    <property type="evidence" value="ECO:0007669"/>
    <property type="project" value="InterPro"/>
</dbReference>
<dbReference type="PROSITE" id="PS50171">
    <property type="entry name" value="ZF_MATRIN"/>
    <property type="match status" value="1"/>
</dbReference>
<dbReference type="PROSITE" id="PS00028">
    <property type="entry name" value="ZINC_FINGER_C2H2_1"/>
    <property type="match status" value="1"/>
</dbReference>
<dbReference type="InterPro" id="IPR024598">
    <property type="entry name" value="SF3a60/Prp9_C"/>
</dbReference>
<organism evidence="10 11">
    <name type="scientific">Ascobolus immersus RN42</name>
    <dbReference type="NCBI Taxonomy" id="1160509"/>
    <lineage>
        <taxon>Eukaryota</taxon>
        <taxon>Fungi</taxon>
        <taxon>Dikarya</taxon>
        <taxon>Ascomycota</taxon>
        <taxon>Pezizomycotina</taxon>
        <taxon>Pezizomycetes</taxon>
        <taxon>Pezizales</taxon>
        <taxon>Ascobolaceae</taxon>
        <taxon>Ascobolus</taxon>
    </lineage>
</organism>